<comment type="caution">
    <text evidence="6">The sequence shown here is derived from an EMBL/GenBank/DDBJ whole genome shotgun (WGS) entry which is preliminary data.</text>
</comment>
<protein>
    <submittedName>
        <fullName evidence="6">Uncharacterized protein</fullName>
    </submittedName>
</protein>
<feature type="chain" id="PRO_5040968444" evidence="5">
    <location>
        <begin position="19"/>
        <end position="337"/>
    </location>
</feature>
<evidence type="ECO:0000256" key="3">
    <source>
        <dbReference type="ARBA" id="ARBA00022640"/>
    </source>
</evidence>
<evidence type="ECO:0000256" key="5">
    <source>
        <dbReference type="SAM" id="SignalP"/>
    </source>
</evidence>
<dbReference type="PANTHER" id="PTHR33926">
    <property type="entry name" value="PROTEIN TIC 22, CHLOROPLASTIC"/>
    <property type="match status" value="1"/>
</dbReference>
<keyword evidence="3" id="KW-0934">Plastid</keyword>
<accession>A0A9W7FLW7</accession>
<feature type="compositionally biased region" description="Gly residues" evidence="4">
    <location>
        <begin position="321"/>
        <end position="337"/>
    </location>
</feature>
<evidence type="ECO:0000313" key="6">
    <source>
        <dbReference type="EMBL" id="GMI14401.1"/>
    </source>
</evidence>
<organism evidence="6 7">
    <name type="scientific">Triparma verrucosa</name>
    <dbReference type="NCBI Taxonomy" id="1606542"/>
    <lineage>
        <taxon>Eukaryota</taxon>
        <taxon>Sar</taxon>
        <taxon>Stramenopiles</taxon>
        <taxon>Ochrophyta</taxon>
        <taxon>Bolidophyceae</taxon>
        <taxon>Parmales</taxon>
        <taxon>Triparmaceae</taxon>
        <taxon>Triparma</taxon>
    </lineage>
</organism>
<keyword evidence="7" id="KW-1185">Reference proteome</keyword>
<evidence type="ECO:0000256" key="2">
    <source>
        <dbReference type="ARBA" id="ARBA00022528"/>
    </source>
</evidence>
<reference evidence="7" key="1">
    <citation type="journal article" date="2023" name="Commun. Biol.">
        <title>Genome analysis of Parmales, the sister group of diatoms, reveals the evolutionary specialization of diatoms from phago-mixotrophs to photoautotrophs.</title>
        <authorList>
            <person name="Ban H."/>
            <person name="Sato S."/>
            <person name="Yoshikawa S."/>
            <person name="Yamada K."/>
            <person name="Nakamura Y."/>
            <person name="Ichinomiya M."/>
            <person name="Sato N."/>
            <person name="Blanc-Mathieu R."/>
            <person name="Endo H."/>
            <person name="Kuwata A."/>
            <person name="Ogata H."/>
        </authorList>
    </citation>
    <scope>NUCLEOTIDE SEQUENCE [LARGE SCALE GENOMIC DNA]</scope>
    <source>
        <strain evidence="7">NIES 3699</strain>
    </source>
</reference>
<sequence length="337" mass="36066">MQRLNILTLLLLLHTCTSSLFGVIPRGGGLFSKGSSAVADAPASASASASTSGPKTYPAMTEEEVMEALDDIPVYSVTDPAGQGVVLKNPSTGTSLFYFYISPGQANATLTELKKSNPSLDLQVQAYRLGQVYFKILRNTTETSSVKIMKDGEVAEEGTKSGVEYRLVPDTRDLIGARMLLTMEKEDGEEVKKNGGMTKELAEKTIKKAMTESKRFNASYGEIPVFMIQQMRIQTKGGDGEAPKQMLPMYFSLSDMVGVWQQFAASDEKAKASEPAIHLMSLEELVDNMLAGGEVDFKSVLLIAASGKEMDKPGKVQQASGMGGMGGMGGGKTLGDL</sequence>
<dbReference type="Proteomes" id="UP001165160">
    <property type="component" value="Unassembled WGS sequence"/>
</dbReference>
<gene>
    <name evidence="6" type="ORF">TrVE_jg13203</name>
</gene>
<dbReference type="GO" id="GO:0009507">
    <property type="term" value="C:chloroplast"/>
    <property type="evidence" value="ECO:0007669"/>
    <property type="project" value="UniProtKB-SubCell"/>
</dbReference>
<comment type="subcellular location">
    <subcellularLocation>
        <location evidence="1">Plastid</location>
        <location evidence="1">Chloroplast</location>
    </subcellularLocation>
</comment>
<dbReference type="Pfam" id="PF04278">
    <property type="entry name" value="Tic22"/>
    <property type="match status" value="1"/>
</dbReference>
<feature type="signal peptide" evidence="5">
    <location>
        <begin position="1"/>
        <end position="18"/>
    </location>
</feature>
<evidence type="ECO:0000256" key="4">
    <source>
        <dbReference type="SAM" id="MobiDB-lite"/>
    </source>
</evidence>
<feature type="region of interest" description="Disordered" evidence="4">
    <location>
        <begin position="312"/>
        <end position="337"/>
    </location>
</feature>
<dbReference type="AlphaFoldDB" id="A0A9W7FLW7"/>
<dbReference type="Gene3D" id="3.40.1350.100">
    <property type="match status" value="1"/>
</dbReference>
<proteinExistence type="predicted"/>
<dbReference type="EMBL" id="BRXX01000499">
    <property type="protein sequence ID" value="GMI14401.1"/>
    <property type="molecule type" value="Genomic_DNA"/>
</dbReference>
<evidence type="ECO:0000313" key="7">
    <source>
        <dbReference type="Proteomes" id="UP001165160"/>
    </source>
</evidence>
<dbReference type="PANTHER" id="PTHR33926:SF4">
    <property type="entry name" value="PROTEIN TIC 22, CHLOROPLASTIC"/>
    <property type="match status" value="1"/>
</dbReference>
<dbReference type="GO" id="GO:0015031">
    <property type="term" value="P:protein transport"/>
    <property type="evidence" value="ECO:0007669"/>
    <property type="project" value="InterPro"/>
</dbReference>
<keyword evidence="2" id="KW-0150">Chloroplast</keyword>
<evidence type="ECO:0000256" key="1">
    <source>
        <dbReference type="ARBA" id="ARBA00004229"/>
    </source>
</evidence>
<name>A0A9W7FLW7_9STRA</name>
<dbReference type="InterPro" id="IPR007378">
    <property type="entry name" value="Tic22-like"/>
</dbReference>
<keyword evidence="5" id="KW-0732">Signal</keyword>